<protein>
    <submittedName>
        <fullName evidence="2">Uncharacterized protein</fullName>
    </submittedName>
</protein>
<evidence type="ECO:0000313" key="2">
    <source>
        <dbReference type="EMBL" id="DAD43258.1"/>
    </source>
</evidence>
<dbReference type="Proteomes" id="UP000607653">
    <property type="component" value="Unassembled WGS sequence"/>
</dbReference>
<dbReference type="AlphaFoldDB" id="A0A822ZNA1"/>
<sequence>MLTNLKSPIHVGLDRTLTCMDVTFCLSMYIYIIFYFLFILFPFESVMQSWLHLLY</sequence>
<dbReference type="EMBL" id="DUZY01000006">
    <property type="protein sequence ID" value="DAD43258.1"/>
    <property type="molecule type" value="Genomic_DNA"/>
</dbReference>
<keyword evidence="3" id="KW-1185">Reference proteome</keyword>
<evidence type="ECO:0000256" key="1">
    <source>
        <dbReference type="SAM" id="Phobius"/>
    </source>
</evidence>
<organism evidence="2 3">
    <name type="scientific">Nelumbo nucifera</name>
    <name type="common">Sacred lotus</name>
    <dbReference type="NCBI Taxonomy" id="4432"/>
    <lineage>
        <taxon>Eukaryota</taxon>
        <taxon>Viridiplantae</taxon>
        <taxon>Streptophyta</taxon>
        <taxon>Embryophyta</taxon>
        <taxon>Tracheophyta</taxon>
        <taxon>Spermatophyta</taxon>
        <taxon>Magnoliopsida</taxon>
        <taxon>Proteales</taxon>
        <taxon>Nelumbonaceae</taxon>
        <taxon>Nelumbo</taxon>
    </lineage>
</organism>
<gene>
    <name evidence="2" type="ORF">HUJ06_001488</name>
</gene>
<accession>A0A822ZNA1</accession>
<keyword evidence="1" id="KW-0812">Transmembrane</keyword>
<name>A0A822ZNA1_NELNU</name>
<feature type="transmembrane region" description="Helical" evidence="1">
    <location>
        <begin position="21"/>
        <end position="43"/>
    </location>
</feature>
<comment type="caution">
    <text evidence="2">The sequence shown here is derived from an EMBL/GenBank/DDBJ whole genome shotgun (WGS) entry which is preliminary data.</text>
</comment>
<reference evidence="2 3" key="1">
    <citation type="journal article" date="2020" name="Mol. Biol. Evol.">
        <title>Distinct Expression and Methylation Patterns for Genes with Different Fates following a Single Whole-Genome Duplication in Flowering Plants.</title>
        <authorList>
            <person name="Shi T."/>
            <person name="Rahmani R.S."/>
            <person name="Gugger P.F."/>
            <person name="Wang M."/>
            <person name="Li H."/>
            <person name="Zhang Y."/>
            <person name="Li Z."/>
            <person name="Wang Q."/>
            <person name="Van de Peer Y."/>
            <person name="Marchal K."/>
            <person name="Chen J."/>
        </authorList>
    </citation>
    <scope>NUCLEOTIDE SEQUENCE [LARGE SCALE GENOMIC DNA]</scope>
    <source>
        <tissue evidence="2">Leaf</tissue>
    </source>
</reference>
<keyword evidence="1" id="KW-0472">Membrane</keyword>
<keyword evidence="1" id="KW-1133">Transmembrane helix</keyword>
<proteinExistence type="predicted"/>
<evidence type="ECO:0000313" key="3">
    <source>
        <dbReference type="Proteomes" id="UP000607653"/>
    </source>
</evidence>